<comment type="caution">
    <text evidence="2">The sequence shown here is derived from an EMBL/GenBank/DDBJ whole genome shotgun (WGS) entry which is preliminary data.</text>
</comment>
<accession>A0A1X2HNU7</accession>
<organism evidence="2 3">
    <name type="scientific">Syncephalastrum racemosum</name>
    <name type="common">Filamentous fungus</name>
    <dbReference type="NCBI Taxonomy" id="13706"/>
    <lineage>
        <taxon>Eukaryota</taxon>
        <taxon>Fungi</taxon>
        <taxon>Fungi incertae sedis</taxon>
        <taxon>Mucoromycota</taxon>
        <taxon>Mucoromycotina</taxon>
        <taxon>Mucoromycetes</taxon>
        <taxon>Mucorales</taxon>
        <taxon>Syncephalastraceae</taxon>
        <taxon>Syncephalastrum</taxon>
    </lineage>
</organism>
<name>A0A1X2HNU7_SYNRA</name>
<feature type="transmembrane region" description="Helical" evidence="1">
    <location>
        <begin position="14"/>
        <end position="39"/>
    </location>
</feature>
<protein>
    <submittedName>
        <fullName evidence="2">Uncharacterized protein</fullName>
    </submittedName>
</protein>
<keyword evidence="1" id="KW-0812">Transmembrane</keyword>
<gene>
    <name evidence="2" type="ORF">BCR43DRAFT_486304</name>
</gene>
<dbReference type="EMBL" id="MCGN01000002">
    <property type="protein sequence ID" value="ORZ01064.1"/>
    <property type="molecule type" value="Genomic_DNA"/>
</dbReference>
<dbReference type="Proteomes" id="UP000242180">
    <property type="component" value="Unassembled WGS sequence"/>
</dbReference>
<evidence type="ECO:0000256" key="1">
    <source>
        <dbReference type="SAM" id="Phobius"/>
    </source>
</evidence>
<keyword evidence="1" id="KW-1133">Transmembrane helix</keyword>
<dbReference type="AlphaFoldDB" id="A0A1X2HNU7"/>
<evidence type="ECO:0000313" key="2">
    <source>
        <dbReference type="EMBL" id="ORZ01064.1"/>
    </source>
</evidence>
<dbReference type="InParanoid" id="A0A1X2HNU7"/>
<keyword evidence="3" id="KW-1185">Reference proteome</keyword>
<reference evidence="2 3" key="1">
    <citation type="submission" date="2016-07" db="EMBL/GenBank/DDBJ databases">
        <title>Pervasive Adenine N6-methylation of Active Genes in Fungi.</title>
        <authorList>
            <consortium name="DOE Joint Genome Institute"/>
            <person name="Mondo S.J."/>
            <person name="Dannebaum R.O."/>
            <person name="Kuo R.C."/>
            <person name="Labutti K."/>
            <person name="Haridas S."/>
            <person name="Kuo A."/>
            <person name="Salamov A."/>
            <person name="Ahrendt S.R."/>
            <person name="Lipzen A."/>
            <person name="Sullivan W."/>
            <person name="Andreopoulos W.B."/>
            <person name="Clum A."/>
            <person name="Lindquist E."/>
            <person name="Daum C."/>
            <person name="Ramamoorthy G.K."/>
            <person name="Gryganskyi A."/>
            <person name="Culley D."/>
            <person name="Magnuson J.K."/>
            <person name="James T.Y."/>
            <person name="O'Malley M.A."/>
            <person name="Stajich J.E."/>
            <person name="Spatafora J.W."/>
            <person name="Visel A."/>
            <person name="Grigoriev I.V."/>
        </authorList>
    </citation>
    <scope>NUCLEOTIDE SEQUENCE [LARGE SCALE GENOMIC DNA]</scope>
    <source>
        <strain evidence="2 3">NRRL 2496</strain>
    </source>
</reference>
<sequence length="98" mass="11426">MQTNDAGYIIDDEWIYTACADMLACLLAYLLATSTLLFMTNHQCLLRSSSSCPNLSCPNRQRCWCHSSRHHHQQQQVLLLHVWQVRPNLLRLARYHPC</sequence>
<proteinExistence type="predicted"/>
<keyword evidence="1" id="KW-0472">Membrane</keyword>
<evidence type="ECO:0000313" key="3">
    <source>
        <dbReference type="Proteomes" id="UP000242180"/>
    </source>
</evidence>